<protein>
    <recommendedName>
        <fullName evidence="5">Extracellular membrane protein CFEM domain-containing protein</fullName>
    </recommendedName>
</protein>
<sequence>MPTSIFQKSTSWLLKPLVLLACSTVLISSVSGLAVSSSSTESNDTTSVEPTRTSGGGVPTITVANLPDHTITIDIFGINPPPACAFSCKSFNRDVFTDNIVPCESVTNDEERIKCLCTDRPYLKHIFSCIFKSCGPAMNGAIDFGYNMCQHYNISLPKPTDIIKVLELEHPPAIRLNDKIENVTFSDSIPPNEKGARGDLGGYYVEQPFPTPTPDAAPGSVELSYRMGFVVLVGVIGGFLV</sequence>
<dbReference type="AlphaFoldDB" id="A0A3N4HTL6"/>
<keyword evidence="2" id="KW-0732">Signal</keyword>
<gene>
    <name evidence="3" type="ORF">BJ508DRAFT_310370</name>
</gene>
<accession>A0A3N4HTL6</accession>
<proteinExistence type="predicted"/>
<feature type="region of interest" description="Disordered" evidence="1">
    <location>
        <begin position="36"/>
        <end position="55"/>
    </location>
</feature>
<keyword evidence="4" id="KW-1185">Reference proteome</keyword>
<evidence type="ECO:0000313" key="3">
    <source>
        <dbReference type="EMBL" id="RPA77203.1"/>
    </source>
</evidence>
<reference evidence="3 4" key="1">
    <citation type="journal article" date="2018" name="Nat. Ecol. Evol.">
        <title>Pezizomycetes genomes reveal the molecular basis of ectomycorrhizal truffle lifestyle.</title>
        <authorList>
            <person name="Murat C."/>
            <person name="Payen T."/>
            <person name="Noel B."/>
            <person name="Kuo A."/>
            <person name="Morin E."/>
            <person name="Chen J."/>
            <person name="Kohler A."/>
            <person name="Krizsan K."/>
            <person name="Balestrini R."/>
            <person name="Da Silva C."/>
            <person name="Montanini B."/>
            <person name="Hainaut M."/>
            <person name="Levati E."/>
            <person name="Barry K.W."/>
            <person name="Belfiori B."/>
            <person name="Cichocki N."/>
            <person name="Clum A."/>
            <person name="Dockter R.B."/>
            <person name="Fauchery L."/>
            <person name="Guy J."/>
            <person name="Iotti M."/>
            <person name="Le Tacon F."/>
            <person name="Lindquist E.A."/>
            <person name="Lipzen A."/>
            <person name="Malagnac F."/>
            <person name="Mello A."/>
            <person name="Molinier V."/>
            <person name="Miyauchi S."/>
            <person name="Poulain J."/>
            <person name="Riccioni C."/>
            <person name="Rubini A."/>
            <person name="Sitrit Y."/>
            <person name="Splivallo R."/>
            <person name="Traeger S."/>
            <person name="Wang M."/>
            <person name="Zifcakova L."/>
            <person name="Wipf D."/>
            <person name="Zambonelli A."/>
            <person name="Paolocci F."/>
            <person name="Nowrousian M."/>
            <person name="Ottonello S."/>
            <person name="Baldrian P."/>
            <person name="Spatafora J.W."/>
            <person name="Henrissat B."/>
            <person name="Nagy L.G."/>
            <person name="Aury J.M."/>
            <person name="Wincker P."/>
            <person name="Grigoriev I.V."/>
            <person name="Bonfante P."/>
            <person name="Martin F.M."/>
        </authorList>
    </citation>
    <scope>NUCLEOTIDE SEQUENCE [LARGE SCALE GENOMIC DNA]</scope>
    <source>
        <strain evidence="3 4">RN42</strain>
    </source>
</reference>
<dbReference type="Proteomes" id="UP000275078">
    <property type="component" value="Unassembled WGS sequence"/>
</dbReference>
<evidence type="ECO:0000313" key="4">
    <source>
        <dbReference type="Proteomes" id="UP000275078"/>
    </source>
</evidence>
<evidence type="ECO:0000256" key="2">
    <source>
        <dbReference type="SAM" id="SignalP"/>
    </source>
</evidence>
<organism evidence="3 4">
    <name type="scientific">Ascobolus immersus RN42</name>
    <dbReference type="NCBI Taxonomy" id="1160509"/>
    <lineage>
        <taxon>Eukaryota</taxon>
        <taxon>Fungi</taxon>
        <taxon>Dikarya</taxon>
        <taxon>Ascomycota</taxon>
        <taxon>Pezizomycotina</taxon>
        <taxon>Pezizomycetes</taxon>
        <taxon>Pezizales</taxon>
        <taxon>Ascobolaceae</taxon>
        <taxon>Ascobolus</taxon>
    </lineage>
</organism>
<feature type="signal peptide" evidence="2">
    <location>
        <begin position="1"/>
        <end position="32"/>
    </location>
</feature>
<feature type="compositionally biased region" description="Low complexity" evidence="1">
    <location>
        <begin position="36"/>
        <end position="47"/>
    </location>
</feature>
<evidence type="ECO:0008006" key="5">
    <source>
        <dbReference type="Google" id="ProtNLM"/>
    </source>
</evidence>
<name>A0A3N4HTL6_ASCIM</name>
<evidence type="ECO:0000256" key="1">
    <source>
        <dbReference type="SAM" id="MobiDB-lite"/>
    </source>
</evidence>
<feature type="chain" id="PRO_5018287853" description="Extracellular membrane protein CFEM domain-containing protein" evidence="2">
    <location>
        <begin position="33"/>
        <end position="241"/>
    </location>
</feature>
<dbReference type="EMBL" id="ML119730">
    <property type="protein sequence ID" value="RPA77203.1"/>
    <property type="molecule type" value="Genomic_DNA"/>
</dbReference>